<dbReference type="SUPFAM" id="SSF49899">
    <property type="entry name" value="Concanavalin A-like lectins/glucanases"/>
    <property type="match status" value="1"/>
</dbReference>
<dbReference type="RefSeq" id="WP_069154606.1">
    <property type="nucleotide sequence ID" value="NZ_MCGH01000003.1"/>
</dbReference>
<evidence type="ECO:0000313" key="6">
    <source>
        <dbReference type="EMBL" id="ODM04475.1"/>
    </source>
</evidence>
<dbReference type="CDD" id="cd09001">
    <property type="entry name" value="GH43_FsAxh1-like"/>
    <property type="match status" value="1"/>
</dbReference>
<dbReference type="PANTHER" id="PTHR42812:SF12">
    <property type="entry name" value="BETA-XYLOSIDASE-RELATED"/>
    <property type="match status" value="1"/>
</dbReference>
<dbReference type="Pfam" id="PF04616">
    <property type="entry name" value="Glyco_hydro_43"/>
    <property type="match status" value="1"/>
</dbReference>
<reference evidence="6 7" key="1">
    <citation type="submission" date="2016-07" db="EMBL/GenBank/DDBJ databases">
        <title>Characterization of isolates of Eisenbergiella tayi derived from blood cultures, using whole genome sequencing.</title>
        <authorList>
            <person name="Burdz T."/>
            <person name="Wiebe D."/>
            <person name="Huynh C."/>
            <person name="Bernard K."/>
        </authorList>
    </citation>
    <scope>NUCLEOTIDE SEQUENCE [LARGE SCALE GENOMIC DNA]</scope>
    <source>
        <strain evidence="6 7">NML 110608</strain>
    </source>
</reference>
<dbReference type="InterPro" id="IPR023296">
    <property type="entry name" value="Glyco_hydro_beta-prop_sf"/>
</dbReference>
<dbReference type="PANTHER" id="PTHR42812">
    <property type="entry name" value="BETA-XYLOSIDASE"/>
    <property type="match status" value="1"/>
</dbReference>
<evidence type="ECO:0000256" key="4">
    <source>
        <dbReference type="RuleBase" id="RU361187"/>
    </source>
</evidence>
<accession>A0A1E3A6T3</accession>
<comment type="caution">
    <text evidence="6">The sequence shown here is derived from an EMBL/GenBank/DDBJ whole genome shotgun (WGS) entry which is preliminary data.</text>
</comment>
<sequence>MEIRNPIIGADMPDPDLLRIGDTYYMVSTTMFYVPGAPVLKSKDLCHWEIVSYIFDMLEDNEIYRLENGRNAYGKGQWATSLTRYQDRFYACFVSHDCGKTYIFSSDDIEKSGWDRVEINEVFHDMSFLFWEDVPYLVYRNGDIRIVELKRDLSGVQEGGLHRLLLQTASEGMMLRCEGCRAIVRNGYIYLLFIDWPKGGRRREVCYRSQSLEGPWEFRVLLDDDCGLPGCGVAQGTLIDSESGESYGMLFQDRGASGRIPYLMPVQWEEGWPMFGVKEEGTQEDGEGQPVWKVPRTFELPFAAVPAAPVAVSDSFSHEENRLGLTWQWNHNPIPSCWSFTERPGWLRLQTGHVASGLMDARNTLTQRTAEPGCICEIEMDASGMKEGDYAGLCAFQGRFGQIGVSMKNGRKYLSAVQKDDQGKLWETETELHADTVSLRVLFDYRDGKDQASFFYKEKEAEWVQLGNILQMAFTLDVFVGYRIGIFCYARKEAGGYADFRDFKIHMMADGGSCEE</sequence>
<evidence type="ECO:0000259" key="5">
    <source>
        <dbReference type="Pfam" id="PF17851"/>
    </source>
</evidence>
<name>A0A1E3A6T3_9FIRM</name>
<keyword evidence="3 4" id="KW-0326">Glycosidase</keyword>
<dbReference type="EMBL" id="MCGH01000003">
    <property type="protein sequence ID" value="ODM04475.1"/>
    <property type="molecule type" value="Genomic_DNA"/>
</dbReference>
<evidence type="ECO:0000313" key="7">
    <source>
        <dbReference type="Proteomes" id="UP000094067"/>
    </source>
</evidence>
<dbReference type="Proteomes" id="UP000094067">
    <property type="component" value="Unassembled WGS sequence"/>
</dbReference>
<dbReference type="Pfam" id="PF17851">
    <property type="entry name" value="GH43_C2"/>
    <property type="match status" value="1"/>
</dbReference>
<comment type="similarity">
    <text evidence="1 4">Belongs to the glycosyl hydrolase 43 family.</text>
</comment>
<organism evidence="6 7">
    <name type="scientific">Eisenbergiella tayi</name>
    <dbReference type="NCBI Taxonomy" id="1432052"/>
    <lineage>
        <taxon>Bacteria</taxon>
        <taxon>Bacillati</taxon>
        <taxon>Bacillota</taxon>
        <taxon>Clostridia</taxon>
        <taxon>Lachnospirales</taxon>
        <taxon>Lachnospiraceae</taxon>
        <taxon>Eisenbergiella</taxon>
    </lineage>
</organism>
<evidence type="ECO:0000256" key="1">
    <source>
        <dbReference type="ARBA" id="ARBA00009865"/>
    </source>
</evidence>
<dbReference type="Gene3D" id="2.115.10.20">
    <property type="entry name" value="Glycosyl hydrolase domain, family 43"/>
    <property type="match status" value="1"/>
</dbReference>
<dbReference type="EC" id="3.2.1.37" evidence="6"/>
<keyword evidence="2 4" id="KW-0378">Hydrolase</keyword>
<protein>
    <submittedName>
        <fullName evidence="6">Beta-xylosidase</fullName>
        <ecNumber evidence="6">3.2.1.37</ecNumber>
    </submittedName>
</protein>
<evidence type="ECO:0000256" key="3">
    <source>
        <dbReference type="ARBA" id="ARBA00023295"/>
    </source>
</evidence>
<dbReference type="InterPro" id="IPR051795">
    <property type="entry name" value="Glycosyl_Hydrlase_43"/>
</dbReference>
<feature type="domain" description="Beta-xylosidase C-terminal Concanavalin A-like" evidence="5">
    <location>
        <begin position="314"/>
        <end position="505"/>
    </location>
</feature>
<dbReference type="InterPro" id="IPR013320">
    <property type="entry name" value="ConA-like_dom_sf"/>
</dbReference>
<evidence type="ECO:0000256" key="2">
    <source>
        <dbReference type="ARBA" id="ARBA00022801"/>
    </source>
</evidence>
<gene>
    <name evidence="6" type="primary">xynB_7</name>
    <name evidence="6" type="ORF">BEI61_05282</name>
</gene>
<dbReference type="GO" id="GO:0009044">
    <property type="term" value="F:xylan 1,4-beta-xylosidase activity"/>
    <property type="evidence" value="ECO:0007669"/>
    <property type="project" value="UniProtKB-EC"/>
</dbReference>
<dbReference type="Gene3D" id="2.60.120.200">
    <property type="match status" value="1"/>
</dbReference>
<dbReference type="PATRIC" id="fig|1432052.4.peg.5874"/>
<dbReference type="SUPFAM" id="SSF75005">
    <property type="entry name" value="Arabinanase/levansucrase/invertase"/>
    <property type="match status" value="1"/>
</dbReference>
<dbReference type="InterPro" id="IPR006710">
    <property type="entry name" value="Glyco_hydro_43"/>
</dbReference>
<proteinExistence type="inferred from homology"/>
<dbReference type="GO" id="GO:0005975">
    <property type="term" value="P:carbohydrate metabolic process"/>
    <property type="evidence" value="ECO:0007669"/>
    <property type="project" value="InterPro"/>
</dbReference>
<dbReference type="InterPro" id="IPR041542">
    <property type="entry name" value="GH43_C2"/>
</dbReference>
<dbReference type="AlphaFoldDB" id="A0A1E3A6T3"/>